<evidence type="ECO:0000313" key="3">
    <source>
        <dbReference type="Proteomes" id="UP000800981"/>
    </source>
</evidence>
<dbReference type="Gene3D" id="3.20.20.450">
    <property type="entry name" value="EAL domain"/>
    <property type="match status" value="1"/>
</dbReference>
<dbReference type="SUPFAM" id="SSF141868">
    <property type="entry name" value="EAL domain-like"/>
    <property type="match status" value="1"/>
</dbReference>
<dbReference type="RefSeq" id="WP_166277357.1">
    <property type="nucleotide sequence ID" value="NZ_JAANNP010000001.1"/>
</dbReference>
<comment type="caution">
    <text evidence="2">The sequence shown here is derived from an EMBL/GenBank/DDBJ whole genome shotgun (WGS) entry which is preliminary data.</text>
</comment>
<sequence length="419" mass="45575">MTAVHVGRQPVYDRSLQVVGYELLFRPEGPADTGAERALVAAAYPGTDPADAATTRVIVSTFTEFGLERLVGRRRAFVNVTRAFIVGTLPVPFAADSAVLELQPSILADDEALHGVKRLADQGYALALDDWRGEPERAPLLPFCRFVKIDIAHTSPEDLPRLVRELRADADVQLIAESVEKLSDMERCHELGFEHFQGRFLLRPDVVTARTVSPSELSSLQLLAKLADPEIDLADIEAVVRTDVGLNYRVLRAANAAASGPARRIESIRDALVLLGMQTLRSWMLLMVLASGKPDEEKLRTAMTRARACEILAGRVGGTRPESAFIVGLLSSLDMLLGLSMDVVVERLPLAADLHLALAHKQGRLGKILDAVLAQEASDERRIATLADALPVDVTELSRAYLAAVTWSNQTCDEVLPAA</sequence>
<feature type="domain" description="HDOD" evidence="1">
    <location>
        <begin position="212"/>
        <end position="396"/>
    </location>
</feature>
<evidence type="ECO:0000259" key="1">
    <source>
        <dbReference type="PROSITE" id="PS51833"/>
    </source>
</evidence>
<dbReference type="Proteomes" id="UP000800981">
    <property type="component" value="Unassembled WGS sequence"/>
</dbReference>
<proteinExistence type="predicted"/>
<name>A0ABX0GRD9_9ACTN</name>
<dbReference type="Gene3D" id="1.10.3210.10">
    <property type="entry name" value="Hypothetical protein af1432"/>
    <property type="match status" value="1"/>
</dbReference>
<organism evidence="2 3">
    <name type="scientific">Motilibacter deserti</name>
    <dbReference type="NCBI Taxonomy" id="2714956"/>
    <lineage>
        <taxon>Bacteria</taxon>
        <taxon>Bacillati</taxon>
        <taxon>Actinomycetota</taxon>
        <taxon>Actinomycetes</taxon>
        <taxon>Motilibacterales</taxon>
        <taxon>Motilibacteraceae</taxon>
        <taxon>Motilibacter</taxon>
    </lineage>
</organism>
<dbReference type="PIRSF" id="PIRSF003180">
    <property type="entry name" value="DiGMPpdiest_YuxH"/>
    <property type="match status" value="1"/>
</dbReference>
<dbReference type="PANTHER" id="PTHR33525:SF4">
    <property type="entry name" value="CYCLIC DI-GMP PHOSPHODIESTERASE CDGJ"/>
    <property type="match status" value="1"/>
</dbReference>
<dbReference type="PROSITE" id="PS51833">
    <property type="entry name" value="HDOD"/>
    <property type="match status" value="1"/>
</dbReference>
<evidence type="ECO:0000313" key="2">
    <source>
        <dbReference type="EMBL" id="NHC12681.1"/>
    </source>
</evidence>
<dbReference type="InterPro" id="IPR013976">
    <property type="entry name" value="HDOD"/>
</dbReference>
<dbReference type="InterPro" id="IPR052340">
    <property type="entry name" value="RNase_Y/CdgJ"/>
</dbReference>
<dbReference type="SUPFAM" id="SSF109604">
    <property type="entry name" value="HD-domain/PDEase-like"/>
    <property type="match status" value="1"/>
</dbReference>
<dbReference type="InterPro" id="IPR035919">
    <property type="entry name" value="EAL_sf"/>
</dbReference>
<accession>A0ABX0GRD9</accession>
<reference evidence="2 3" key="1">
    <citation type="submission" date="2020-03" db="EMBL/GenBank/DDBJ databases">
        <title>Two novel Motilibacter sp.</title>
        <authorList>
            <person name="Liu S."/>
        </authorList>
    </citation>
    <scope>NUCLEOTIDE SEQUENCE [LARGE SCALE GENOMIC DNA]</scope>
    <source>
        <strain evidence="2 3">E257</strain>
    </source>
</reference>
<dbReference type="PANTHER" id="PTHR33525">
    <property type="match status" value="1"/>
</dbReference>
<keyword evidence="3" id="KW-1185">Reference proteome</keyword>
<gene>
    <name evidence="2" type="ORF">G9H71_02655</name>
</gene>
<dbReference type="Pfam" id="PF08668">
    <property type="entry name" value="HDOD"/>
    <property type="match status" value="1"/>
</dbReference>
<protein>
    <submittedName>
        <fullName evidence="2">HDOD domain-containing protein</fullName>
    </submittedName>
</protein>
<dbReference type="InterPro" id="IPR014408">
    <property type="entry name" value="dGMP_Pdiesterase_EAL/HD-GYP"/>
</dbReference>
<dbReference type="EMBL" id="JAANNP010000001">
    <property type="protein sequence ID" value="NHC12681.1"/>
    <property type="molecule type" value="Genomic_DNA"/>
</dbReference>